<keyword evidence="2" id="KW-0227">DNA damage</keyword>
<proteinExistence type="inferred from homology"/>
<dbReference type="Pfam" id="PF00022">
    <property type="entry name" value="Actin"/>
    <property type="match status" value="2"/>
</dbReference>
<dbReference type="InterPro" id="IPR043129">
    <property type="entry name" value="ATPase_NBD"/>
</dbReference>
<dbReference type="Proteomes" id="UP000232875">
    <property type="component" value="Unassembled WGS sequence"/>
</dbReference>
<organism evidence="9 10">
    <name type="scientific">Malassezia vespertilionis</name>
    <dbReference type="NCBI Taxonomy" id="2020962"/>
    <lineage>
        <taxon>Eukaryota</taxon>
        <taxon>Fungi</taxon>
        <taxon>Dikarya</taxon>
        <taxon>Basidiomycota</taxon>
        <taxon>Ustilaginomycotina</taxon>
        <taxon>Malasseziomycetes</taxon>
        <taxon>Malasseziales</taxon>
        <taxon>Malasseziaceae</taxon>
        <taxon>Malassezia</taxon>
    </lineage>
</organism>
<evidence type="ECO:0000256" key="5">
    <source>
        <dbReference type="ARBA" id="ARBA00023163"/>
    </source>
</evidence>
<evidence type="ECO:0000256" key="2">
    <source>
        <dbReference type="ARBA" id="ARBA00022763"/>
    </source>
</evidence>
<dbReference type="FunFam" id="3.30.420.40:FF:000122">
    <property type="entry name" value="ARP5 actin-related protein 5 homolog"/>
    <property type="match status" value="1"/>
</dbReference>
<name>A0A2N1JFC7_9BASI</name>
<dbReference type="FunFam" id="3.30.420.40:FF:000058">
    <property type="entry name" value="Putative actin-related protein 5"/>
    <property type="match status" value="1"/>
</dbReference>
<comment type="subcellular location">
    <subcellularLocation>
        <location evidence="1">Nucleus</location>
    </subcellularLocation>
</comment>
<accession>A0A2N1JFC7</accession>
<evidence type="ECO:0000313" key="10">
    <source>
        <dbReference type="Proteomes" id="UP000232875"/>
    </source>
</evidence>
<dbReference type="SUPFAM" id="SSF53067">
    <property type="entry name" value="Actin-like ATPase domain"/>
    <property type="match status" value="2"/>
</dbReference>
<evidence type="ECO:0000256" key="6">
    <source>
        <dbReference type="ARBA" id="ARBA00023242"/>
    </source>
</evidence>
<evidence type="ECO:0000256" key="4">
    <source>
        <dbReference type="ARBA" id="ARBA00023054"/>
    </source>
</evidence>
<keyword evidence="3" id="KW-0805">Transcription regulation</keyword>
<dbReference type="CDD" id="cd10211">
    <property type="entry name" value="ASKHA_NBD_Arp5"/>
    <property type="match status" value="1"/>
</dbReference>
<feature type="region of interest" description="Disordered" evidence="8">
    <location>
        <begin position="489"/>
        <end position="514"/>
    </location>
</feature>
<comment type="similarity">
    <text evidence="7">Belongs to the actin family.</text>
</comment>
<dbReference type="EMBL" id="KZ454988">
    <property type="protein sequence ID" value="PKI85230.1"/>
    <property type="molecule type" value="Genomic_DNA"/>
</dbReference>
<keyword evidence="4" id="KW-0175">Coiled coil</keyword>
<keyword evidence="5" id="KW-0804">Transcription</keyword>
<dbReference type="Gene3D" id="3.90.640.10">
    <property type="entry name" value="Actin, Chain A, domain 4"/>
    <property type="match status" value="2"/>
</dbReference>
<keyword evidence="10" id="KW-1185">Reference proteome</keyword>
<dbReference type="Gene3D" id="3.30.420.40">
    <property type="match status" value="4"/>
</dbReference>
<sequence length="724" mass="82408">MTARIQEVAEWPSPKPIPALKDYRASVHWAQHAPILLDNGSSELRAGFSTCAGDTSPLYYDNIVSKFKDRKRNTNIVLCGNDCYVDAQGRAAIKNAFDGDVVCGFDTMECMLDFTFGKLGIDTDRVEHPMMLTETLCNPEYSRGQLNELLFEAYNVPSVNYGLDALFAAYQNGIRDDGLVVSAGKSTTIVVPIVQGRGVLENAKRLAWGGALASDFLLRLLQLKYPNLPQRITSYESQCMMEDLCYVASDYDAEIRALSVPENMAAIDRVVQLPFTPPERKEKTQEELDKITERKKAASQRLVEQTRVMRQEKALQNENDLQYYTLLREWKEKESPEEYLQRLEGEGFNSERDFEKTLKRLDEGVRRSRGEEVVEEDKTPPAAPLADVPDAELDEEGIKEKRRQRLLKAGYDARMRARAEKEEEQRLQAEAEAEERREQNENPEAWVAKVRAQYQDSLQHIQERKRLRETLPDRKSAAAQQRMKNITALASEQEQGSGSQRRRKRGDDDTFGADDSDWAVYRSISDSVDAEEEREEQTKLVSLEAKLLAFDPTFTADDTYAAMLAKKTRLTNTFIRGFAPPWDPEDVAQYHQVHLNVERIRVPEISWQPLIAGVDQAGVAELSRHVLHGVDAPLRARMARNVLVTGRYATLSGFDTRLASALRASLDPATQFSVRRARSPRFDPWCGMRQWVTDETDTFRASSVTRAEYEEKGEGWFKEHPWGI</sequence>
<dbReference type="GO" id="GO:0006974">
    <property type="term" value="P:DNA damage response"/>
    <property type="evidence" value="ECO:0007669"/>
    <property type="project" value="UniProtKB-KW"/>
</dbReference>
<evidence type="ECO:0000256" key="3">
    <source>
        <dbReference type="ARBA" id="ARBA00023015"/>
    </source>
</evidence>
<keyword evidence="6" id="KW-0539">Nucleus</keyword>
<dbReference type="OrthoDB" id="7340501at2759"/>
<dbReference type="SMART" id="SM00268">
    <property type="entry name" value="ACTIN"/>
    <property type="match status" value="1"/>
</dbReference>
<feature type="compositionally biased region" description="Basic and acidic residues" evidence="8">
    <location>
        <begin position="365"/>
        <end position="379"/>
    </location>
</feature>
<dbReference type="InterPro" id="IPR004000">
    <property type="entry name" value="Actin"/>
</dbReference>
<dbReference type="STRING" id="2020962.A0A2N1JFC7"/>
<feature type="region of interest" description="Disordered" evidence="8">
    <location>
        <begin position="420"/>
        <end position="444"/>
    </location>
</feature>
<reference evidence="9 10" key="1">
    <citation type="submission" date="2017-10" db="EMBL/GenBank/DDBJ databases">
        <title>A novel species of cold-tolerant Malassezia isolated from bats.</title>
        <authorList>
            <person name="Lorch J.M."/>
            <person name="Palmer J.M."/>
            <person name="Vanderwolf K.J."/>
            <person name="Schmidt K.Z."/>
            <person name="Verant M.L."/>
            <person name="Weller T.J."/>
            <person name="Blehert D.S."/>
        </authorList>
    </citation>
    <scope>NUCLEOTIDE SEQUENCE [LARGE SCALE GENOMIC DNA]</scope>
    <source>
        <strain evidence="9 10">NWHC:44797-103</strain>
    </source>
</reference>
<evidence type="ECO:0000313" key="9">
    <source>
        <dbReference type="EMBL" id="PKI85230.1"/>
    </source>
</evidence>
<dbReference type="GO" id="GO:0005634">
    <property type="term" value="C:nucleus"/>
    <property type="evidence" value="ECO:0007669"/>
    <property type="project" value="UniProtKB-SubCell"/>
</dbReference>
<gene>
    <name evidence="9" type="primary">ARP5</name>
    <name evidence="9" type="ORF">MVES_000793</name>
</gene>
<evidence type="ECO:0000256" key="1">
    <source>
        <dbReference type="ARBA" id="ARBA00004123"/>
    </source>
</evidence>
<evidence type="ECO:0000256" key="7">
    <source>
        <dbReference type="RuleBase" id="RU000487"/>
    </source>
</evidence>
<feature type="region of interest" description="Disordered" evidence="8">
    <location>
        <begin position="365"/>
        <end position="399"/>
    </location>
</feature>
<protein>
    <submittedName>
        <fullName evidence="9">Arp5p</fullName>
    </submittedName>
</protein>
<feature type="compositionally biased region" description="Basic and acidic residues" evidence="8">
    <location>
        <begin position="420"/>
        <end position="440"/>
    </location>
</feature>
<dbReference type="PANTHER" id="PTHR11937">
    <property type="entry name" value="ACTIN"/>
    <property type="match status" value="1"/>
</dbReference>
<dbReference type="AlphaFoldDB" id="A0A2N1JFC7"/>
<evidence type="ECO:0000256" key="8">
    <source>
        <dbReference type="SAM" id="MobiDB-lite"/>
    </source>
</evidence>